<keyword evidence="3" id="KW-1185">Reference proteome</keyword>
<organism evidence="2 3">
    <name type="scientific">Actinocorallia longicatena</name>
    <dbReference type="NCBI Taxonomy" id="111803"/>
    <lineage>
        <taxon>Bacteria</taxon>
        <taxon>Bacillati</taxon>
        <taxon>Actinomycetota</taxon>
        <taxon>Actinomycetes</taxon>
        <taxon>Streptosporangiales</taxon>
        <taxon>Thermomonosporaceae</taxon>
        <taxon>Actinocorallia</taxon>
    </lineage>
</organism>
<evidence type="ECO:0000313" key="3">
    <source>
        <dbReference type="Proteomes" id="UP001501237"/>
    </source>
</evidence>
<accession>A0ABP6QIY1</accession>
<feature type="compositionally biased region" description="Basic and acidic residues" evidence="1">
    <location>
        <begin position="50"/>
        <end position="68"/>
    </location>
</feature>
<name>A0ABP6QIY1_9ACTN</name>
<reference evidence="3" key="1">
    <citation type="journal article" date="2019" name="Int. J. Syst. Evol. Microbiol.">
        <title>The Global Catalogue of Microorganisms (GCM) 10K type strain sequencing project: providing services to taxonomists for standard genome sequencing and annotation.</title>
        <authorList>
            <consortium name="The Broad Institute Genomics Platform"/>
            <consortium name="The Broad Institute Genome Sequencing Center for Infectious Disease"/>
            <person name="Wu L."/>
            <person name="Ma J."/>
        </authorList>
    </citation>
    <scope>NUCLEOTIDE SEQUENCE [LARGE SCALE GENOMIC DNA]</scope>
    <source>
        <strain evidence="3">JCM 9377</strain>
    </source>
</reference>
<sequence>MGGKSLIEPGQREHVGEPPPQPDEVKGDGPGGGVLDGDGEDVQPGGVAEPDPRDVQQHGLLGERDRGGEPGAQDGRAAEVDLTVQHHQMAAAETPVANAQGAGHRCPPGSLQGTAASLDRTVLVFQGRGRTP</sequence>
<gene>
    <name evidence="2" type="ORF">GCM10010468_64600</name>
</gene>
<protein>
    <submittedName>
        <fullName evidence="2">Uncharacterized protein</fullName>
    </submittedName>
</protein>
<evidence type="ECO:0000313" key="2">
    <source>
        <dbReference type="EMBL" id="GAA3232616.1"/>
    </source>
</evidence>
<comment type="caution">
    <text evidence="2">The sequence shown here is derived from an EMBL/GenBank/DDBJ whole genome shotgun (WGS) entry which is preliminary data.</text>
</comment>
<dbReference type="EMBL" id="BAAAUV010000023">
    <property type="protein sequence ID" value="GAA3232616.1"/>
    <property type="molecule type" value="Genomic_DNA"/>
</dbReference>
<dbReference type="Proteomes" id="UP001501237">
    <property type="component" value="Unassembled WGS sequence"/>
</dbReference>
<evidence type="ECO:0000256" key="1">
    <source>
        <dbReference type="SAM" id="MobiDB-lite"/>
    </source>
</evidence>
<feature type="region of interest" description="Disordered" evidence="1">
    <location>
        <begin position="1"/>
        <end position="74"/>
    </location>
</feature>
<proteinExistence type="predicted"/>